<evidence type="ECO:0000256" key="7">
    <source>
        <dbReference type="SAM" id="Phobius"/>
    </source>
</evidence>
<feature type="transmembrane region" description="Helical" evidence="7">
    <location>
        <begin position="169"/>
        <end position="186"/>
    </location>
</feature>
<comment type="caution">
    <text evidence="9">The sequence shown here is derived from an EMBL/GenBank/DDBJ whole genome shotgun (WGS) entry which is preliminary data.</text>
</comment>
<feature type="transmembrane region" description="Helical" evidence="7">
    <location>
        <begin position="42"/>
        <end position="67"/>
    </location>
</feature>
<dbReference type="EMBL" id="QEKO01000004">
    <property type="protein sequence ID" value="PVY61330.1"/>
    <property type="molecule type" value="Genomic_DNA"/>
</dbReference>
<feature type="transmembrane region" description="Helical" evidence="7">
    <location>
        <begin position="305"/>
        <end position="327"/>
    </location>
</feature>
<evidence type="ECO:0000256" key="6">
    <source>
        <dbReference type="ARBA" id="ARBA00023136"/>
    </source>
</evidence>
<name>A0A2U1CJY8_9BURK</name>
<reference evidence="9 10" key="1">
    <citation type="submission" date="2018-04" db="EMBL/GenBank/DDBJ databases">
        <title>Genomic Encyclopedia of Type Strains, Phase IV (KMG-IV): sequencing the most valuable type-strain genomes for metagenomic binning, comparative biology and taxonomic classification.</title>
        <authorList>
            <person name="Goeker M."/>
        </authorList>
    </citation>
    <scope>NUCLEOTIDE SEQUENCE [LARGE SCALE GENOMIC DNA]</scope>
    <source>
        <strain evidence="9 10">DSM 10065</strain>
    </source>
</reference>
<dbReference type="InterPro" id="IPR011701">
    <property type="entry name" value="MFS"/>
</dbReference>
<keyword evidence="3" id="KW-1003">Cell membrane</keyword>
<feature type="transmembrane region" description="Helical" evidence="7">
    <location>
        <begin position="364"/>
        <end position="386"/>
    </location>
</feature>
<evidence type="ECO:0000256" key="1">
    <source>
        <dbReference type="ARBA" id="ARBA00004651"/>
    </source>
</evidence>
<feature type="transmembrane region" description="Helical" evidence="7">
    <location>
        <begin position="213"/>
        <end position="236"/>
    </location>
</feature>
<evidence type="ECO:0000256" key="2">
    <source>
        <dbReference type="ARBA" id="ARBA00022448"/>
    </source>
</evidence>
<dbReference type="PANTHER" id="PTHR23517">
    <property type="entry name" value="RESISTANCE PROTEIN MDTM, PUTATIVE-RELATED-RELATED"/>
    <property type="match status" value="1"/>
</dbReference>
<dbReference type="InterPro" id="IPR036259">
    <property type="entry name" value="MFS_trans_sf"/>
</dbReference>
<dbReference type="PROSITE" id="PS50850">
    <property type="entry name" value="MFS"/>
    <property type="match status" value="1"/>
</dbReference>
<feature type="transmembrane region" description="Helical" evidence="7">
    <location>
        <begin position="12"/>
        <end position="36"/>
    </location>
</feature>
<dbReference type="Pfam" id="PF07690">
    <property type="entry name" value="MFS_1"/>
    <property type="match status" value="1"/>
</dbReference>
<keyword evidence="2" id="KW-0813">Transport</keyword>
<dbReference type="PANTHER" id="PTHR23517:SF3">
    <property type="entry name" value="INTEGRAL MEMBRANE TRANSPORT PROTEIN"/>
    <property type="match status" value="1"/>
</dbReference>
<dbReference type="GO" id="GO:0022857">
    <property type="term" value="F:transmembrane transporter activity"/>
    <property type="evidence" value="ECO:0007669"/>
    <property type="project" value="InterPro"/>
</dbReference>
<protein>
    <submittedName>
        <fullName evidence="9">Putative MFS family arabinose efflux permease</fullName>
    </submittedName>
</protein>
<accession>A0A2U1CJY8</accession>
<keyword evidence="6 7" id="KW-0472">Membrane</keyword>
<dbReference type="RefSeq" id="WP_017523310.1">
    <property type="nucleotide sequence ID" value="NZ_JACCEX010000004.1"/>
</dbReference>
<dbReference type="OrthoDB" id="3285241at2"/>
<dbReference type="Proteomes" id="UP000246145">
    <property type="component" value="Unassembled WGS sequence"/>
</dbReference>
<organism evidence="9 10">
    <name type="scientific">Pusillimonas noertemannii</name>
    <dbReference type="NCBI Taxonomy" id="305977"/>
    <lineage>
        <taxon>Bacteria</taxon>
        <taxon>Pseudomonadati</taxon>
        <taxon>Pseudomonadota</taxon>
        <taxon>Betaproteobacteria</taxon>
        <taxon>Burkholderiales</taxon>
        <taxon>Alcaligenaceae</taxon>
        <taxon>Pusillimonas</taxon>
    </lineage>
</organism>
<feature type="transmembrane region" description="Helical" evidence="7">
    <location>
        <begin position="102"/>
        <end position="120"/>
    </location>
</feature>
<feature type="domain" description="Major facilitator superfamily (MFS) profile" evidence="8">
    <location>
        <begin position="13"/>
        <end position="393"/>
    </location>
</feature>
<feature type="transmembrane region" description="Helical" evidence="7">
    <location>
        <begin position="248"/>
        <end position="267"/>
    </location>
</feature>
<feature type="transmembrane region" description="Helical" evidence="7">
    <location>
        <begin position="279"/>
        <end position="299"/>
    </location>
</feature>
<feature type="transmembrane region" description="Helical" evidence="7">
    <location>
        <begin position="339"/>
        <end position="358"/>
    </location>
</feature>
<evidence type="ECO:0000256" key="3">
    <source>
        <dbReference type="ARBA" id="ARBA00022475"/>
    </source>
</evidence>
<evidence type="ECO:0000313" key="9">
    <source>
        <dbReference type="EMBL" id="PVY61330.1"/>
    </source>
</evidence>
<dbReference type="AlphaFoldDB" id="A0A2U1CJY8"/>
<comment type="subcellular location">
    <subcellularLocation>
        <location evidence="1">Cell membrane</location>
        <topology evidence="1">Multi-pass membrane protein</topology>
    </subcellularLocation>
</comment>
<keyword evidence="10" id="KW-1185">Reference proteome</keyword>
<dbReference type="SUPFAM" id="SSF103473">
    <property type="entry name" value="MFS general substrate transporter"/>
    <property type="match status" value="1"/>
</dbReference>
<feature type="transmembrane region" description="Helical" evidence="7">
    <location>
        <begin position="141"/>
        <end position="163"/>
    </location>
</feature>
<sequence length="395" mass="40912">MTSGNSSFTLRGIAVAAFGPSLLFGIGEGAIFPVIALSAKEMGASVALSGFIVSLIGIGSLLSNIPAALITTRYGERRSMIGAAALTVLALLLCLFAESTWVLGLGVFIVGAASSVFLLARQTFLTEVVPISMRARALSTLGGTMRVGLFVGPFLGAAAMHFIHLPGAYWAAIVAMVGAGALSFAIPELEHEKHAKAANVIPPRLGGVLREHAGAFLTLALAGALLAAIRACRQIIVPLWALHIGLDAPTTAIVYGLMGSIDMLLFYPAGKVMDQHGRLWVALPSMLLMGGSLVLMPLTSGLNTFVMVCMVMGLGNGIASGLNMTIGADCSPPGARTQFLGIWRLITDFGAGGGPLLLSGILAVLSLAAGILAIGSMGFVAAAMYWRWLPRRVDR</sequence>
<evidence type="ECO:0000256" key="4">
    <source>
        <dbReference type="ARBA" id="ARBA00022692"/>
    </source>
</evidence>
<keyword evidence="5 7" id="KW-1133">Transmembrane helix</keyword>
<dbReference type="Gene3D" id="1.20.1250.20">
    <property type="entry name" value="MFS general substrate transporter like domains"/>
    <property type="match status" value="2"/>
</dbReference>
<dbReference type="InterPro" id="IPR020846">
    <property type="entry name" value="MFS_dom"/>
</dbReference>
<proteinExistence type="predicted"/>
<evidence type="ECO:0000259" key="8">
    <source>
        <dbReference type="PROSITE" id="PS50850"/>
    </source>
</evidence>
<feature type="transmembrane region" description="Helical" evidence="7">
    <location>
        <begin position="79"/>
        <end position="96"/>
    </location>
</feature>
<evidence type="ECO:0000256" key="5">
    <source>
        <dbReference type="ARBA" id="ARBA00022989"/>
    </source>
</evidence>
<keyword evidence="4 7" id="KW-0812">Transmembrane</keyword>
<evidence type="ECO:0000313" key="10">
    <source>
        <dbReference type="Proteomes" id="UP000246145"/>
    </source>
</evidence>
<dbReference type="CDD" id="cd17325">
    <property type="entry name" value="MFS_MdtG_SLC18_like"/>
    <property type="match status" value="1"/>
</dbReference>
<dbReference type="GO" id="GO:0005886">
    <property type="term" value="C:plasma membrane"/>
    <property type="evidence" value="ECO:0007669"/>
    <property type="project" value="UniProtKB-SubCell"/>
</dbReference>
<dbReference type="InterPro" id="IPR050171">
    <property type="entry name" value="MFS_Transporters"/>
</dbReference>
<gene>
    <name evidence="9" type="ORF">C7440_2880</name>
</gene>
<dbReference type="STRING" id="1231391.GCA_000308195_00942"/>